<dbReference type="PANTHER" id="PTHR43861">
    <property type="entry name" value="TRANS-ACONITATE 2-METHYLTRANSFERASE-RELATED"/>
    <property type="match status" value="1"/>
</dbReference>
<protein>
    <submittedName>
        <fullName evidence="3">Methyltransferase domain-containing protein</fullName>
    </submittedName>
</protein>
<keyword evidence="4" id="KW-1185">Reference proteome</keyword>
<evidence type="ECO:0000259" key="2">
    <source>
        <dbReference type="Pfam" id="PF13649"/>
    </source>
</evidence>
<dbReference type="RefSeq" id="WP_254154179.1">
    <property type="nucleotide sequence ID" value="NZ_JAHESD010000027.1"/>
</dbReference>
<sequence length="235" mass="27038">MPDFSQRSYEEEIMDDLGASGAIIDVTLKELETINLLLGGNYVTVNGVNTLIKNIDRTRKLSIVDLGCGSGDILRLIRKSLNKRQINADLIGVDANPNIIAYAKKHNAKESGIHFEALNIFSEEFKTRQFDIVTATLFFHHFTNDQLISFFAQLKNQVRIGIVINDIHRHWFAYYSIKWLTKLFSKSTMVINDAPLSVMRAFKKVELENILQNAGIKNYKIKWMWAFRWQIIISI</sequence>
<feature type="domain" description="Methyltransferase" evidence="2">
    <location>
        <begin position="63"/>
        <end position="158"/>
    </location>
</feature>
<dbReference type="SUPFAM" id="SSF53335">
    <property type="entry name" value="S-adenosyl-L-methionine-dependent methyltransferases"/>
    <property type="match status" value="1"/>
</dbReference>
<dbReference type="Pfam" id="PF13649">
    <property type="entry name" value="Methyltransf_25"/>
    <property type="match status" value="1"/>
</dbReference>
<dbReference type="GO" id="GO:0008168">
    <property type="term" value="F:methyltransferase activity"/>
    <property type="evidence" value="ECO:0007669"/>
    <property type="project" value="UniProtKB-KW"/>
</dbReference>
<reference evidence="3 4" key="1">
    <citation type="submission" date="2021-05" db="EMBL/GenBank/DDBJ databases">
        <title>A Polyphasic approach of four new species of the genus Ohtaekwangia: Ohtaekwangia histidinii sp. nov., Ohtaekwangia cretensis sp. nov., Ohtaekwangia indiensis sp. nov., Ohtaekwangia reichenbachii sp. nov. from diverse environment.</title>
        <authorList>
            <person name="Octaviana S."/>
        </authorList>
    </citation>
    <scope>NUCLEOTIDE SEQUENCE [LARGE SCALE GENOMIC DNA]</scope>
    <source>
        <strain evidence="3 4">PWU20</strain>
    </source>
</reference>
<organism evidence="3 4">
    <name type="scientific">Chryseosolibacter indicus</name>
    <dbReference type="NCBI Taxonomy" id="2782351"/>
    <lineage>
        <taxon>Bacteria</taxon>
        <taxon>Pseudomonadati</taxon>
        <taxon>Bacteroidota</taxon>
        <taxon>Cytophagia</taxon>
        <taxon>Cytophagales</taxon>
        <taxon>Chryseotaleaceae</taxon>
        <taxon>Chryseosolibacter</taxon>
    </lineage>
</organism>
<name>A0ABS5VW51_9BACT</name>
<dbReference type="Gene3D" id="3.40.50.150">
    <property type="entry name" value="Vaccinia Virus protein VP39"/>
    <property type="match status" value="1"/>
</dbReference>
<dbReference type="InterPro" id="IPR041698">
    <property type="entry name" value="Methyltransf_25"/>
</dbReference>
<gene>
    <name evidence="3" type="ORF">KK060_13085</name>
</gene>
<evidence type="ECO:0000313" key="4">
    <source>
        <dbReference type="Proteomes" id="UP000772618"/>
    </source>
</evidence>
<comment type="caution">
    <text evidence="3">The sequence shown here is derived from an EMBL/GenBank/DDBJ whole genome shotgun (WGS) entry which is preliminary data.</text>
</comment>
<accession>A0ABS5VW51</accession>
<keyword evidence="3" id="KW-0489">Methyltransferase</keyword>
<evidence type="ECO:0000256" key="1">
    <source>
        <dbReference type="ARBA" id="ARBA00022679"/>
    </source>
</evidence>
<dbReference type="Proteomes" id="UP000772618">
    <property type="component" value="Unassembled WGS sequence"/>
</dbReference>
<dbReference type="GO" id="GO:0032259">
    <property type="term" value="P:methylation"/>
    <property type="evidence" value="ECO:0007669"/>
    <property type="project" value="UniProtKB-KW"/>
</dbReference>
<proteinExistence type="predicted"/>
<evidence type="ECO:0000313" key="3">
    <source>
        <dbReference type="EMBL" id="MBT1704221.1"/>
    </source>
</evidence>
<dbReference type="EMBL" id="JAHESD010000027">
    <property type="protein sequence ID" value="MBT1704221.1"/>
    <property type="molecule type" value="Genomic_DNA"/>
</dbReference>
<dbReference type="CDD" id="cd02440">
    <property type="entry name" value="AdoMet_MTases"/>
    <property type="match status" value="1"/>
</dbReference>
<keyword evidence="1" id="KW-0808">Transferase</keyword>
<dbReference type="InterPro" id="IPR029063">
    <property type="entry name" value="SAM-dependent_MTases_sf"/>
</dbReference>